<dbReference type="AlphaFoldDB" id="A0A1N6FWR2"/>
<feature type="chain" id="PRO_5009936030" evidence="2">
    <location>
        <begin position="28"/>
        <end position="592"/>
    </location>
</feature>
<sequence length="592" mass="66730">MNKRVRMSLSIGAAFLFSMAFGEVVFAENELTDITIEIELQEDGSGIVKEHRKMNMDDGTELYIVLNDLQDSKLLDFSVMGFQKIDPWEPDASLEEKADHYGIVGTDDGLELIWGIGKYGENDYEVTYALSNLVRELEDGQGLLWNFDTFSDIPAEKLTVKITGFEPFTEENVRFWGFGFEGDIQLEGNTIVWEAEEVVNNSKDVTVLLQFPQVLFATQANVGMTSEEQREMAMNGSAYNDEATSNTVPIVILSLIAVTGGGATVFAIKYYKKLKQAKEAAGQMRTGKQRVKENKTVILEGIPYQGEDFAGIAYLLQDIDKGYFEDYFSAYLLRWSYEKRIIIHTAEDKSLFSDGFDTEIEIPHFEEERARYPQSFTKFVDKIKTNHGETYETGLWLMLLDASNSNGFIEDNKMKKWAKKHAKEVGKFADYLIDYSKEFLEKERLISFKEIKVWGTKSEVAIASPEGDKLFDRLVQFDNYLEEIDLEGFADNTNPFTFEEFLFWNTLYYRSEELTEEFKEMIPNPNNISGENQFIYYYWYWNGVTGFRNNWSSGLASGGFHSSSSSAASGTGGSTSFGGGGGAGGGGGGGAR</sequence>
<feature type="domain" description="DUF2207" evidence="3">
    <location>
        <begin position="31"/>
        <end position="191"/>
    </location>
</feature>
<name>A0A1N6FWR2_9LACT</name>
<dbReference type="STRING" id="28230.SAMN05878443_0871"/>
<proteinExistence type="predicted"/>
<organism evidence="4 5">
    <name type="scientific">Carnobacterium alterfunditum</name>
    <dbReference type="NCBI Taxonomy" id="28230"/>
    <lineage>
        <taxon>Bacteria</taxon>
        <taxon>Bacillati</taxon>
        <taxon>Bacillota</taxon>
        <taxon>Bacilli</taxon>
        <taxon>Lactobacillales</taxon>
        <taxon>Carnobacteriaceae</taxon>
        <taxon>Carnobacterium</taxon>
    </lineage>
</organism>
<keyword evidence="5" id="KW-1185">Reference proteome</keyword>
<evidence type="ECO:0000313" key="5">
    <source>
        <dbReference type="Proteomes" id="UP000184758"/>
    </source>
</evidence>
<dbReference type="EMBL" id="FSRN01000001">
    <property type="protein sequence ID" value="SIN99714.1"/>
    <property type="molecule type" value="Genomic_DNA"/>
</dbReference>
<feature type="region of interest" description="Disordered" evidence="1">
    <location>
        <begin position="570"/>
        <end position="592"/>
    </location>
</feature>
<dbReference type="Pfam" id="PF09972">
    <property type="entry name" value="DUF2207"/>
    <property type="match status" value="1"/>
</dbReference>
<evidence type="ECO:0000256" key="1">
    <source>
        <dbReference type="SAM" id="MobiDB-lite"/>
    </source>
</evidence>
<dbReference type="RefSeq" id="WP_051905768.1">
    <property type="nucleotide sequence ID" value="NZ_FSRN01000001.1"/>
</dbReference>
<evidence type="ECO:0000313" key="4">
    <source>
        <dbReference type="EMBL" id="SIN99714.1"/>
    </source>
</evidence>
<evidence type="ECO:0000259" key="3">
    <source>
        <dbReference type="Pfam" id="PF09972"/>
    </source>
</evidence>
<feature type="signal peptide" evidence="2">
    <location>
        <begin position="1"/>
        <end position="27"/>
    </location>
</feature>
<evidence type="ECO:0000256" key="2">
    <source>
        <dbReference type="SAM" id="SignalP"/>
    </source>
</evidence>
<dbReference type="Proteomes" id="UP000184758">
    <property type="component" value="Unassembled WGS sequence"/>
</dbReference>
<reference evidence="5" key="1">
    <citation type="submission" date="2016-11" db="EMBL/GenBank/DDBJ databases">
        <authorList>
            <person name="Varghese N."/>
            <person name="Submissions S."/>
        </authorList>
    </citation>
    <scope>NUCLEOTIDE SEQUENCE [LARGE SCALE GENOMIC DNA]</scope>
    <source>
        <strain evidence="5">313</strain>
    </source>
</reference>
<dbReference type="InterPro" id="IPR018702">
    <property type="entry name" value="DUF2207"/>
</dbReference>
<accession>A0A1N6FWR2</accession>
<gene>
    <name evidence="4" type="ORF">SAMN05878443_0871</name>
</gene>
<keyword evidence="2" id="KW-0732">Signal</keyword>
<protein>
    <submittedName>
        <fullName evidence="4">Predicted membrane protein</fullName>
    </submittedName>
</protein>
<dbReference type="eggNOG" id="COG4907">
    <property type="taxonomic scope" value="Bacteria"/>
</dbReference>